<comment type="similarity">
    <text evidence="2">Belongs to the small GTPase superfamily. Rab family.</text>
</comment>
<dbReference type="Proteomes" id="UP000355283">
    <property type="component" value="Unassembled WGS sequence"/>
</dbReference>
<comment type="caution">
    <text evidence="5">The sequence shown here is derived from an EMBL/GenBank/DDBJ whole genome shotgun (WGS) entry which is preliminary data.</text>
</comment>
<dbReference type="PANTHER" id="PTHR47979">
    <property type="entry name" value="DRAB11-RELATED"/>
    <property type="match status" value="1"/>
</dbReference>
<dbReference type="EMBL" id="SDOX01000020">
    <property type="protein sequence ID" value="TFJ84109.1"/>
    <property type="molecule type" value="Genomic_DNA"/>
</dbReference>
<dbReference type="PRINTS" id="PR00449">
    <property type="entry name" value="RASTRNSFRMNG"/>
</dbReference>
<accession>A0A4D9D6A1</accession>
<evidence type="ECO:0000256" key="3">
    <source>
        <dbReference type="ARBA" id="ARBA00022741"/>
    </source>
</evidence>
<dbReference type="SMART" id="SM00173">
    <property type="entry name" value="RAS"/>
    <property type="match status" value="1"/>
</dbReference>
<dbReference type="GO" id="GO:0005525">
    <property type="term" value="F:GTP binding"/>
    <property type="evidence" value="ECO:0007669"/>
    <property type="project" value="InterPro"/>
</dbReference>
<dbReference type="SUPFAM" id="SSF52540">
    <property type="entry name" value="P-loop containing nucleoside triphosphate hydrolases"/>
    <property type="match status" value="1"/>
</dbReference>
<protein>
    <submittedName>
        <fullName evidence="5">Uncharacterized protein</fullName>
    </submittedName>
</protein>
<dbReference type="AlphaFoldDB" id="A0A4D9D6A1"/>
<sequence length="225" mass="24557">MSHDLLIKLIVIGNTSVGKSCLLLQFTDKRFLPLHNSTIGVEFGSKLVTVQDQVRVKLQIWDTAGQETFRSITRSYYRGAIGALLVYDITRRESFMHAERWLSELRENASGCGEKMVIMLVGNKCDREGRRAVSREEGEAFAREHGLLFTETSAKTRVNVDEAFVRVAEAVYEKIETGVIDPADESVGIRFVQRAGRGGGAGGGRVAVGARGGGEEAEKAGSCAC</sequence>
<organism evidence="5 6">
    <name type="scientific">Nannochloropsis salina CCMP1776</name>
    <dbReference type="NCBI Taxonomy" id="1027361"/>
    <lineage>
        <taxon>Eukaryota</taxon>
        <taxon>Sar</taxon>
        <taxon>Stramenopiles</taxon>
        <taxon>Ochrophyta</taxon>
        <taxon>Eustigmatophyceae</taxon>
        <taxon>Eustigmatales</taxon>
        <taxon>Monodopsidaceae</taxon>
        <taxon>Microchloropsis</taxon>
        <taxon>Microchloropsis salina</taxon>
    </lineage>
</organism>
<evidence type="ECO:0000313" key="6">
    <source>
        <dbReference type="Proteomes" id="UP000355283"/>
    </source>
</evidence>
<dbReference type="PROSITE" id="PS51419">
    <property type="entry name" value="RAB"/>
    <property type="match status" value="1"/>
</dbReference>
<dbReference type="SMART" id="SM00174">
    <property type="entry name" value="RHO"/>
    <property type="match status" value="1"/>
</dbReference>
<dbReference type="InterPro" id="IPR005225">
    <property type="entry name" value="Small_GTP-bd"/>
</dbReference>
<dbReference type="NCBIfam" id="TIGR00231">
    <property type="entry name" value="small_GTP"/>
    <property type="match status" value="1"/>
</dbReference>
<dbReference type="SMART" id="SM00176">
    <property type="entry name" value="RAN"/>
    <property type="match status" value="1"/>
</dbReference>
<dbReference type="OrthoDB" id="9989112at2759"/>
<proteinExistence type="inferred from homology"/>
<keyword evidence="6" id="KW-1185">Reference proteome</keyword>
<dbReference type="SMART" id="SM00175">
    <property type="entry name" value="RAB"/>
    <property type="match status" value="1"/>
</dbReference>
<dbReference type="FunFam" id="3.40.50.300:FF:000586">
    <property type="entry name" value="Rab family GTPase"/>
    <property type="match status" value="1"/>
</dbReference>
<dbReference type="GO" id="GO:0003924">
    <property type="term" value="F:GTPase activity"/>
    <property type="evidence" value="ECO:0007669"/>
    <property type="project" value="InterPro"/>
</dbReference>
<dbReference type="InterPro" id="IPR001806">
    <property type="entry name" value="Small_GTPase"/>
</dbReference>
<keyword evidence="3" id="KW-0547">Nucleotide-binding</keyword>
<dbReference type="PROSITE" id="PS51420">
    <property type="entry name" value="RHO"/>
    <property type="match status" value="1"/>
</dbReference>
<dbReference type="Gene3D" id="3.40.50.300">
    <property type="entry name" value="P-loop containing nucleotide triphosphate hydrolases"/>
    <property type="match status" value="1"/>
</dbReference>
<dbReference type="Pfam" id="PF00071">
    <property type="entry name" value="Ras"/>
    <property type="match status" value="1"/>
</dbReference>
<dbReference type="InterPro" id="IPR027417">
    <property type="entry name" value="P-loop_NTPase"/>
</dbReference>
<evidence type="ECO:0000256" key="2">
    <source>
        <dbReference type="ARBA" id="ARBA00006270"/>
    </source>
</evidence>
<dbReference type="InterPro" id="IPR050209">
    <property type="entry name" value="Rab_GTPases_membrane_traffic"/>
</dbReference>
<reference evidence="5 6" key="1">
    <citation type="submission" date="2019-01" db="EMBL/GenBank/DDBJ databases">
        <title>Nuclear Genome Assembly of the Microalgal Biofuel strain Nannochloropsis salina CCMP1776.</title>
        <authorList>
            <person name="Hovde B."/>
        </authorList>
    </citation>
    <scope>NUCLEOTIDE SEQUENCE [LARGE SCALE GENOMIC DNA]</scope>
    <source>
        <strain evidence="5 6">CCMP1776</strain>
    </source>
</reference>
<evidence type="ECO:0000313" key="5">
    <source>
        <dbReference type="EMBL" id="TFJ84109.1"/>
    </source>
</evidence>
<name>A0A4D9D6A1_9STRA</name>
<comment type="subcellular location">
    <subcellularLocation>
        <location evidence="1">Endomembrane system</location>
    </subcellularLocation>
</comment>
<evidence type="ECO:0000256" key="4">
    <source>
        <dbReference type="ARBA" id="ARBA00023136"/>
    </source>
</evidence>
<keyword evidence="4" id="KW-0472">Membrane</keyword>
<dbReference type="PROSITE" id="PS51421">
    <property type="entry name" value="RAS"/>
    <property type="match status" value="1"/>
</dbReference>
<gene>
    <name evidence="5" type="ORF">NSK_004582</name>
</gene>
<dbReference type="GO" id="GO:0012505">
    <property type="term" value="C:endomembrane system"/>
    <property type="evidence" value="ECO:0007669"/>
    <property type="project" value="UniProtKB-SubCell"/>
</dbReference>
<evidence type="ECO:0000256" key="1">
    <source>
        <dbReference type="ARBA" id="ARBA00004308"/>
    </source>
</evidence>